<feature type="compositionally biased region" description="Basic and acidic residues" evidence="1">
    <location>
        <begin position="106"/>
        <end position="118"/>
    </location>
</feature>
<accession>A0A8S9IFJ4</accession>
<evidence type="ECO:0000313" key="2">
    <source>
        <dbReference type="EMBL" id="KAF2567962.1"/>
    </source>
</evidence>
<evidence type="ECO:0000313" key="3">
    <source>
        <dbReference type="Proteomes" id="UP000712281"/>
    </source>
</evidence>
<dbReference type="Proteomes" id="UP000712281">
    <property type="component" value="Unassembled WGS sequence"/>
</dbReference>
<name>A0A8S9IFJ4_BRACR</name>
<organism evidence="2 3">
    <name type="scientific">Brassica cretica</name>
    <name type="common">Mustard</name>
    <dbReference type="NCBI Taxonomy" id="69181"/>
    <lineage>
        <taxon>Eukaryota</taxon>
        <taxon>Viridiplantae</taxon>
        <taxon>Streptophyta</taxon>
        <taxon>Embryophyta</taxon>
        <taxon>Tracheophyta</taxon>
        <taxon>Spermatophyta</taxon>
        <taxon>Magnoliopsida</taxon>
        <taxon>eudicotyledons</taxon>
        <taxon>Gunneridae</taxon>
        <taxon>Pentapetalae</taxon>
        <taxon>rosids</taxon>
        <taxon>malvids</taxon>
        <taxon>Brassicales</taxon>
        <taxon>Brassicaceae</taxon>
        <taxon>Brassiceae</taxon>
        <taxon>Brassica</taxon>
    </lineage>
</organism>
<protein>
    <submittedName>
        <fullName evidence="2">Uncharacterized protein</fullName>
    </submittedName>
</protein>
<comment type="caution">
    <text evidence="2">The sequence shown here is derived from an EMBL/GenBank/DDBJ whole genome shotgun (WGS) entry which is preliminary data.</text>
</comment>
<feature type="region of interest" description="Disordered" evidence="1">
    <location>
        <begin position="99"/>
        <end position="135"/>
    </location>
</feature>
<gene>
    <name evidence="2" type="ORF">F2Q68_00025807</name>
</gene>
<proteinExistence type="predicted"/>
<feature type="compositionally biased region" description="Polar residues" evidence="1">
    <location>
        <begin position="123"/>
        <end position="135"/>
    </location>
</feature>
<dbReference type="EMBL" id="QGKW02001911">
    <property type="protein sequence ID" value="KAF2567962.1"/>
    <property type="molecule type" value="Genomic_DNA"/>
</dbReference>
<evidence type="ECO:0000256" key="1">
    <source>
        <dbReference type="SAM" id="MobiDB-lite"/>
    </source>
</evidence>
<sequence length="135" mass="15113">MRLHTSIPNKKSVMVNLGHSKLWVESGFRGWSAISKVSGQKQRTNWHHLKVEGAKVADSQNAGTSCANSRKIEFLQLTSREAPSDRWSLIRFARSGALEPAIDPPSRAEKSDHFKNDELLDSVPSTPNLQLTRHN</sequence>
<reference evidence="2" key="1">
    <citation type="submission" date="2019-12" db="EMBL/GenBank/DDBJ databases">
        <title>Genome sequencing and annotation of Brassica cretica.</title>
        <authorList>
            <person name="Studholme D.J."/>
            <person name="Sarris P.F."/>
        </authorList>
    </citation>
    <scope>NUCLEOTIDE SEQUENCE</scope>
    <source>
        <strain evidence="2">PFS-001/15</strain>
        <tissue evidence="2">Leaf</tissue>
    </source>
</reference>
<dbReference type="AlphaFoldDB" id="A0A8S9IFJ4"/>